<keyword evidence="11" id="KW-0732">Signal</keyword>
<dbReference type="InterPro" id="IPR000531">
    <property type="entry name" value="Beta-barrel_TonB"/>
</dbReference>
<comment type="similarity">
    <text evidence="8 9">Belongs to the TonB-dependent receptor family.</text>
</comment>
<evidence type="ECO:0000259" key="13">
    <source>
        <dbReference type="Pfam" id="PF07715"/>
    </source>
</evidence>
<keyword evidence="14" id="KW-0675">Receptor</keyword>
<evidence type="ECO:0000256" key="4">
    <source>
        <dbReference type="ARBA" id="ARBA00022692"/>
    </source>
</evidence>
<evidence type="ECO:0000256" key="5">
    <source>
        <dbReference type="ARBA" id="ARBA00023077"/>
    </source>
</evidence>
<keyword evidence="3 8" id="KW-1134">Transmembrane beta strand</keyword>
<dbReference type="RefSeq" id="WP_274049543.1">
    <property type="nucleotide sequence ID" value="NZ_CP059693.1"/>
</dbReference>
<keyword evidence="5 9" id="KW-0798">TonB box</keyword>
<evidence type="ECO:0000256" key="6">
    <source>
        <dbReference type="ARBA" id="ARBA00023136"/>
    </source>
</evidence>
<feature type="domain" description="TonB-dependent receptor plug" evidence="13">
    <location>
        <begin position="51"/>
        <end position="170"/>
    </location>
</feature>
<name>A0ABY7V7D5_9GAMM</name>
<protein>
    <submittedName>
        <fullName evidence="14">TonB-dependent receptor</fullName>
    </submittedName>
</protein>
<evidence type="ECO:0000256" key="9">
    <source>
        <dbReference type="RuleBase" id="RU003357"/>
    </source>
</evidence>
<evidence type="ECO:0000256" key="10">
    <source>
        <dbReference type="SAM" id="MobiDB-lite"/>
    </source>
</evidence>
<dbReference type="InterPro" id="IPR012910">
    <property type="entry name" value="Plug_dom"/>
</dbReference>
<feature type="chain" id="PRO_5045937080" evidence="11">
    <location>
        <begin position="32"/>
        <end position="892"/>
    </location>
</feature>
<keyword evidence="2 8" id="KW-0813">Transport</keyword>
<feature type="domain" description="TonB-dependent receptor-like beta-barrel" evidence="12">
    <location>
        <begin position="381"/>
        <end position="857"/>
    </location>
</feature>
<dbReference type="PANTHER" id="PTHR47234:SF2">
    <property type="entry name" value="TONB-DEPENDENT RECEPTOR"/>
    <property type="match status" value="1"/>
</dbReference>
<keyword evidence="7 8" id="KW-0998">Cell outer membrane</keyword>
<dbReference type="InterPro" id="IPR036942">
    <property type="entry name" value="Beta-barrel_TonB_sf"/>
</dbReference>
<evidence type="ECO:0000256" key="7">
    <source>
        <dbReference type="ARBA" id="ARBA00023237"/>
    </source>
</evidence>
<organism evidence="14 15">
    <name type="scientific">Thalassomonas haliotis</name>
    <dbReference type="NCBI Taxonomy" id="485448"/>
    <lineage>
        <taxon>Bacteria</taxon>
        <taxon>Pseudomonadati</taxon>
        <taxon>Pseudomonadota</taxon>
        <taxon>Gammaproteobacteria</taxon>
        <taxon>Alteromonadales</taxon>
        <taxon>Colwelliaceae</taxon>
        <taxon>Thalassomonas</taxon>
    </lineage>
</organism>
<dbReference type="Proteomes" id="UP001215231">
    <property type="component" value="Chromosome"/>
</dbReference>
<keyword evidence="6 8" id="KW-0472">Membrane</keyword>
<evidence type="ECO:0000256" key="8">
    <source>
        <dbReference type="PROSITE-ProRule" id="PRU01360"/>
    </source>
</evidence>
<keyword evidence="4 8" id="KW-0812">Transmembrane</keyword>
<dbReference type="PROSITE" id="PS52016">
    <property type="entry name" value="TONB_DEPENDENT_REC_3"/>
    <property type="match status" value="1"/>
</dbReference>
<evidence type="ECO:0000313" key="15">
    <source>
        <dbReference type="Proteomes" id="UP001215231"/>
    </source>
</evidence>
<dbReference type="InterPro" id="IPR037066">
    <property type="entry name" value="Plug_dom_sf"/>
</dbReference>
<dbReference type="Pfam" id="PF00593">
    <property type="entry name" value="TonB_dep_Rec_b-barrel"/>
    <property type="match status" value="1"/>
</dbReference>
<evidence type="ECO:0000256" key="11">
    <source>
        <dbReference type="SAM" id="SignalP"/>
    </source>
</evidence>
<proteinExistence type="inferred from homology"/>
<dbReference type="CDD" id="cd01347">
    <property type="entry name" value="ligand_gated_channel"/>
    <property type="match status" value="1"/>
</dbReference>
<evidence type="ECO:0000256" key="1">
    <source>
        <dbReference type="ARBA" id="ARBA00004571"/>
    </source>
</evidence>
<feature type="signal peptide" evidence="11">
    <location>
        <begin position="1"/>
        <end position="31"/>
    </location>
</feature>
<dbReference type="InterPro" id="IPR039426">
    <property type="entry name" value="TonB-dep_rcpt-like"/>
</dbReference>
<evidence type="ECO:0000313" key="14">
    <source>
        <dbReference type="EMBL" id="WDE09587.1"/>
    </source>
</evidence>
<dbReference type="SUPFAM" id="SSF56935">
    <property type="entry name" value="Porins"/>
    <property type="match status" value="1"/>
</dbReference>
<keyword evidence="15" id="KW-1185">Reference proteome</keyword>
<comment type="subcellular location">
    <subcellularLocation>
        <location evidence="1 8">Cell outer membrane</location>
        <topology evidence="1 8">Multi-pass membrane protein</topology>
    </subcellularLocation>
</comment>
<feature type="region of interest" description="Disordered" evidence="10">
    <location>
        <begin position="751"/>
        <end position="772"/>
    </location>
</feature>
<accession>A0ABY7V7D5</accession>
<evidence type="ECO:0000256" key="3">
    <source>
        <dbReference type="ARBA" id="ARBA00022452"/>
    </source>
</evidence>
<gene>
    <name evidence="14" type="ORF">H3N35_14710</name>
</gene>
<reference evidence="14 15" key="1">
    <citation type="journal article" date="2022" name="Mar. Drugs">
        <title>Bioassay-Guided Fractionation Leads to the Detection of Cholic Acid Generated by the Rare Thalassomonas sp.</title>
        <authorList>
            <person name="Pheiffer F."/>
            <person name="Schneider Y.K."/>
            <person name="Hansen E.H."/>
            <person name="Andersen J.H."/>
            <person name="Isaksson J."/>
            <person name="Busche T."/>
            <person name="R C."/>
            <person name="Kalinowski J."/>
            <person name="Zyl L.V."/>
            <person name="Trindade M."/>
        </authorList>
    </citation>
    <scope>NUCLEOTIDE SEQUENCE [LARGE SCALE GENOMIC DNA]</scope>
    <source>
        <strain evidence="14 15">A5K-61T</strain>
    </source>
</reference>
<dbReference type="Gene3D" id="2.170.130.10">
    <property type="entry name" value="TonB-dependent receptor, plug domain"/>
    <property type="match status" value="1"/>
</dbReference>
<evidence type="ECO:0000256" key="2">
    <source>
        <dbReference type="ARBA" id="ARBA00022448"/>
    </source>
</evidence>
<dbReference type="Gene3D" id="2.40.170.20">
    <property type="entry name" value="TonB-dependent receptor, beta-barrel domain"/>
    <property type="match status" value="1"/>
</dbReference>
<dbReference type="PANTHER" id="PTHR47234">
    <property type="match status" value="1"/>
</dbReference>
<evidence type="ECO:0000259" key="12">
    <source>
        <dbReference type="Pfam" id="PF00593"/>
    </source>
</evidence>
<sequence>MEKTKLFTKRTSLALSVATAVLALPSYQALAAEQEVERIEVTGSHIKRQDMEGPSPITSLSAKDIADTGVTDLIGLFTKLPMAGQGTFSTQGNSSDGTSNGGSSVSLRGLGADSTLILINGRRVSVSPFANTIDTAFVDINNIPISAIKRVDVLKDGASATYGSDAIAGVINIIIKDDFEGVEVSAKAGDTADGGGREESISLLWGSHNETTSHTFIVDYFDREEVLFGDRDYSKSANQAALRPNDPYATDFRSSSGYPGTIALRSDSTNRMPDTFGNDVCAAEDIDSENNLCRYDYAPMSSSTPASQRFSIIYTGKHEISDSLRAFAEFNGQNSKTTIRGAASPSFNEFFMDGDNVNHPFADDPTHEFYQQDLTMRRRMVELGNREKRVDSDYYRTVLGLEGEIGDWSWEAAYSYIKSDSMEKGVNGFANMRRVQESIDNGNWNPFEPSMNSQETLDYIETSTTRYGKSTNKSVDLTVSGPIMEMPAGELMLAVGAEYREESISDNPDDQYIRGEIFGTEATQASASRDNTSVYAELAVPVTEELELQLALRHEDYSDFGTTTDPKVAFLWNPTDELSFRGSYGTAFRAPSLHQISLGNTDESPSLVDNARCAAIGNINKACEPQEYTAILSGNKDLGPEESTSYNLGMIYQVTEDLSFSLDYYSYDIEDIITKDTQYKLDTDPNSVLRLPSDIAGDPGEIVEVYDQFENIGNVETTGLDLDLSYDYNNAWGDFKFSYVVNYVLKYEDTRPTANADGTPGPRRLDTQEGDFEQPEVRWSFATNWVKDDWNANFAVNYIGEFKQDSSVRIQNIDTDGDGENDSQVTLGDIDSMVTVDTAINYTGFENTTLTLGATNLFDEEPPFSYHDYMGYAQNIHNAQGRFAYVKASYKF</sequence>
<dbReference type="Pfam" id="PF07715">
    <property type="entry name" value="Plug"/>
    <property type="match status" value="1"/>
</dbReference>
<dbReference type="EMBL" id="CP059693">
    <property type="protein sequence ID" value="WDE09587.1"/>
    <property type="molecule type" value="Genomic_DNA"/>
</dbReference>